<feature type="domain" description="RCK N-terminal" evidence="12">
    <location>
        <begin position="459"/>
        <end position="576"/>
    </location>
</feature>
<sequence length="683" mass="72775">MTDFLLLAFIFLIAGVVAVPIASRLGLGSVLGYLIAGIVISPLLALLSVDVVKIQHFAEFGVVMMLFLVGLELEPKLLWEMRAKLLGLGGMQVVGTAAAVMGVAMLLGQPWTIALAIGLVLALSSTAIVLQTLNEKGLMKSDGGQSSFSVLLFQDIAVIPMLALIPLLAMPGLMDIAPDTASATGIAAPADPGVDQGADHGSDHGAEPAHATADGHAAEEDHSGEGGHGSGLSLVDGLPGWAATLVTLAAIGVVILGGVFLTRPTFRFIASAGLRELFTATALMFVIGIALLMSLVGLSPALGTFLAGVVLANSEYRHELESDIDPFRGLLLGLFFMTVGAGIDFSLLGANLLPILGMTLGLIALKAAVLLVLALVFRIQGADRWLFALGLAQAGEFGFVLLSFTVANDVIPVSVSSQLLLVVALSMLLTPALFILHERVIVPRFARTEEREADDIEEPGGVIIAGHGRWGGIVNRMLREAGFSTTVLDYNSSQLEAMRTFGFRVFYGDATRPDLLEAAGLAEARMIVVAIDDRDKCTEIVRYVLATHPKVHVIARARDRHHVYELYAAGCRDIIRETFDSGVRAGRSAFEALGVHPFDAERMSRQFVTNDRDAMRALAEVYDPDIPAAENPAYVAKVKEMMTEREAKLKGEERSFNTRIDRAWSPPTPKDVEAERRAADGTA</sequence>
<dbReference type="SUPFAM" id="SSF51735">
    <property type="entry name" value="NAD(P)-binding Rossmann-fold domains"/>
    <property type="match status" value="1"/>
</dbReference>
<feature type="compositionally biased region" description="Basic and acidic residues" evidence="10">
    <location>
        <begin position="216"/>
        <end position="225"/>
    </location>
</feature>
<evidence type="ECO:0000256" key="2">
    <source>
        <dbReference type="ARBA" id="ARBA00022448"/>
    </source>
</evidence>
<dbReference type="InterPro" id="IPR006153">
    <property type="entry name" value="Cation/H_exchanger_TM"/>
</dbReference>
<feature type="transmembrane region" description="Helical" evidence="11">
    <location>
        <begin position="6"/>
        <end position="23"/>
    </location>
</feature>
<feature type="transmembrane region" description="Helical" evidence="11">
    <location>
        <begin position="30"/>
        <end position="48"/>
    </location>
</feature>
<dbReference type="AlphaFoldDB" id="A0A1Y5RQ94"/>
<evidence type="ECO:0000313" key="13">
    <source>
        <dbReference type="EMBL" id="SLN22780.1"/>
    </source>
</evidence>
<evidence type="ECO:0000256" key="6">
    <source>
        <dbReference type="ARBA" id="ARBA00022958"/>
    </source>
</evidence>
<name>A0A1Y5RQ94_9RHOB</name>
<feature type="transmembrane region" description="Helical" evidence="11">
    <location>
        <begin position="240"/>
        <end position="261"/>
    </location>
</feature>
<dbReference type="Pfam" id="PF00999">
    <property type="entry name" value="Na_H_Exchanger"/>
    <property type="match status" value="1"/>
</dbReference>
<dbReference type="GO" id="GO:0015297">
    <property type="term" value="F:antiporter activity"/>
    <property type="evidence" value="ECO:0007669"/>
    <property type="project" value="UniProtKB-KW"/>
</dbReference>
<dbReference type="PANTHER" id="PTHR46157">
    <property type="entry name" value="K(+) EFFLUX ANTIPORTER 3, CHLOROPLASTIC"/>
    <property type="match status" value="1"/>
</dbReference>
<keyword evidence="7 11" id="KW-1133">Transmembrane helix</keyword>
<dbReference type="FunFam" id="3.40.50.720:FF:000036">
    <property type="entry name" value="Glutathione-regulated potassium-efflux system protein KefB"/>
    <property type="match status" value="1"/>
</dbReference>
<feature type="transmembrane region" description="Helical" evidence="11">
    <location>
        <begin position="419"/>
        <end position="437"/>
    </location>
</feature>
<feature type="transmembrane region" description="Helical" evidence="11">
    <location>
        <begin position="54"/>
        <end position="73"/>
    </location>
</feature>
<evidence type="ECO:0000256" key="3">
    <source>
        <dbReference type="ARBA" id="ARBA00022449"/>
    </source>
</evidence>
<dbReference type="Gene3D" id="3.40.50.720">
    <property type="entry name" value="NAD(P)-binding Rossmann-like Domain"/>
    <property type="match status" value="1"/>
</dbReference>
<keyword evidence="2" id="KW-0813">Transport</keyword>
<feature type="transmembrane region" description="Helical" evidence="11">
    <location>
        <begin position="282"/>
        <end position="310"/>
    </location>
</feature>
<dbReference type="GO" id="GO:1902600">
    <property type="term" value="P:proton transmembrane transport"/>
    <property type="evidence" value="ECO:0007669"/>
    <property type="project" value="InterPro"/>
</dbReference>
<feature type="transmembrane region" description="Helical" evidence="11">
    <location>
        <begin position="385"/>
        <end position="407"/>
    </location>
</feature>
<evidence type="ECO:0000256" key="4">
    <source>
        <dbReference type="ARBA" id="ARBA00022538"/>
    </source>
</evidence>
<keyword evidence="14" id="KW-1185">Reference proteome</keyword>
<evidence type="ECO:0000259" key="12">
    <source>
        <dbReference type="PROSITE" id="PS51201"/>
    </source>
</evidence>
<keyword evidence="8" id="KW-0406">Ion transport</keyword>
<keyword evidence="3" id="KW-0050">Antiport</keyword>
<dbReference type="Proteomes" id="UP000193900">
    <property type="component" value="Unassembled WGS sequence"/>
</dbReference>
<dbReference type="PANTHER" id="PTHR46157:SF4">
    <property type="entry name" value="K(+) EFFLUX ANTIPORTER 3, CHLOROPLASTIC"/>
    <property type="match status" value="1"/>
</dbReference>
<evidence type="ECO:0000256" key="10">
    <source>
        <dbReference type="SAM" id="MobiDB-lite"/>
    </source>
</evidence>
<feature type="compositionally biased region" description="Basic and acidic residues" evidence="10">
    <location>
        <begin position="650"/>
        <end position="662"/>
    </location>
</feature>
<dbReference type="InterPro" id="IPR003148">
    <property type="entry name" value="RCK_N"/>
</dbReference>
<accession>A0A1Y5RQ94</accession>
<feature type="transmembrane region" description="Helical" evidence="11">
    <location>
        <begin position="360"/>
        <end position="379"/>
    </location>
</feature>
<feature type="transmembrane region" description="Helical" evidence="11">
    <location>
        <begin position="113"/>
        <end position="130"/>
    </location>
</feature>
<dbReference type="EMBL" id="FWFZ01000002">
    <property type="protein sequence ID" value="SLN22780.1"/>
    <property type="molecule type" value="Genomic_DNA"/>
</dbReference>
<feature type="transmembrane region" description="Helical" evidence="11">
    <location>
        <begin position="330"/>
        <end position="353"/>
    </location>
</feature>
<dbReference type="RefSeq" id="WP_085877572.1">
    <property type="nucleotide sequence ID" value="NZ_FWFZ01000002.1"/>
</dbReference>
<evidence type="ECO:0000256" key="1">
    <source>
        <dbReference type="ARBA" id="ARBA00004127"/>
    </source>
</evidence>
<gene>
    <name evidence="13" type="primary">kefC_1</name>
    <name evidence="13" type="ORF">ROA7023_00662</name>
</gene>
<dbReference type="InterPro" id="IPR036291">
    <property type="entry name" value="NAD(P)-bd_dom_sf"/>
</dbReference>
<comment type="subcellular location">
    <subcellularLocation>
        <location evidence="1">Endomembrane system</location>
        <topology evidence="1">Multi-pass membrane protein</topology>
    </subcellularLocation>
</comment>
<evidence type="ECO:0000256" key="11">
    <source>
        <dbReference type="SAM" id="Phobius"/>
    </source>
</evidence>
<keyword evidence="9 11" id="KW-0472">Membrane</keyword>
<dbReference type="GO" id="GO:0012505">
    <property type="term" value="C:endomembrane system"/>
    <property type="evidence" value="ECO:0007669"/>
    <property type="project" value="UniProtKB-SubCell"/>
</dbReference>
<keyword evidence="6" id="KW-0630">Potassium</keyword>
<dbReference type="Gene3D" id="1.20.1530.20">
    <property type="match status" value="2"/>
</dbReference>
<feature type="transmembrane region" description="Helical" evidence="11">
    <location>
        <begin position="85"/>
        <end position="107"/>
    </location>
</feature>
<reference evidence="13 14" key="1">
    <citation type="submission" date="2017-03" db="EMBL/GenBank/DDBJ databases">
        <authorList>
            <person name="Afonso C.L."/>
            <person name="Miller P.J."/>
            <person name="Scott M.A."/>
            <person name="Spackman E."/>
            <person name="Goraichik I."/>
            <person name="Dimitrov K.M."/>
            <person name="Suarez D.L."/>
            <person name="Swayne D.E."/>
        </authorList>
    </citation>
    <scope>NUCLEOTIDE SEQUENCE [LARGE SCALE GENOMIC DNA]</scope>
    <source>
        <strain evidence="13 14">CECT 7023</strain>
    </source>
</reference>
<dbReference type="OrthoDB" id="9781411at2"/>
<dbReference type="GO" id="GO:0005886">
    <property type="term" value="C:plasma membrane"/>
    <property type="evidence" value="ECO:0007669"/>
    <property type="project" value="TreeGrafter"/>
</dbReference>
<feature type="region of interest" description="Disordered" evidence="10">
    <location>
        <begin position="650"/>
        <end position="683"/>
    </location>
</feature>
<evidence type="ECO:0000256" key="9">
    <source>
        <dbReference type="ARBA" id="ARBA00023136"/>
    </source>
</evidence>
<feature type="transmembrane region" description="Helical" evidence="11">
    <location>
        <begin position="150"/>
        <end position="169"/>
    </location>
</feature>
<feature type="region of interest" description="Disordered" evidence="10">
    <location>
        <begin position="187"/>
        <end position="229"/>
    </location>
</feature>
<feature type="compositionally biased region" description="Basic and acidic residues" evidence="10">
    <location>
        <begin position="670"/>
        <end position="683"/>
    </location>
</feature>
<dbReference type="PROSITE" id="PS51201">
    <property type="entry name" value="RCK_N"/>
    <property type="match status" value="1"/>
</dbReference>
<dbReference type="Pfam" id="PF02254">
    <property type="entry name" value="TrkA_N"/>
    <property type="match status" value="1"/>
</dbReference>
<evidence type="ECO:0000256" key="8">
    <source>
        <dbReference type="ARBA" id="ARBA00023065"/>
    </source>
</evidence>
<protein>
    <submittedName>
        <fullName evidence="13">Glutathione-regulated potassium-efflux system protein KefC</fullName>
    </submittedName>
</protein>
<dbReference type="GO" id="GO:0006813">
    <property type="term" value="P:potassium ion transport"/>
    <property type="evidence" value="ECO:0007669"/>
    <property type="project" value="UniProtKB-KW"/>
</dbReference>
<proteinExistence type="predicted"/>
<organism evidence="13 14">
    <name type="scientific">Roseisalinus antarcticus</name>
    <dbReference type="NCBI Taxonomy" id="254357"/>
    <lineage>
        <taxon>Bacteria</taxon>
        <taxon>Pseudomonadati</taxon>
        <taxon>Pseudomonadota</taxon>
        <taxon>Alphaproteobacteria</taxon>
        <taxon>Rhodobacterales</taxon>
        <taxon>Roseobacteraceae</taxon>
        <taxon>Roseisalinus</taxon>
    </lineage>
</organism>
<keyword evidence="5 11" id="KW-0812">Transmembrane</keyword>
<evidence type="ECO:0000256" key="5">
    <source>
        <dbReference type="ARBA" id="ARBA00022692"/>
    </source>
</evidence>
<evidence type="ECO:0000256" key="7">
    <source>
        <dbReference type="ARBA" id="ARBA00022989"/>
    </source>
</evidence>
<feature type="compositionally biased region" description="Basic and acidic residues" evidence="10">
    <location>
        <begin position="197"/>
        <end position="207"/>
    </location>
</feature>
<dbReference type="InterPro" id="IPR038770">
    <property type="entry name" value="Na+/solute_symporter_sf"/>
</dbReference>
<evidence type="ECO:0000313" key="14">
    <source>
        <dbReference type="Proteomes" id="UP000193900"/>
    </source>
</evidence>
<keyword evidence="4" id="KW-0633">Potassium transport</keyword>